<dbReference type="CDD" id="cd00610">
    <property type="entry name" value="OAT_like"/>
    <property type="match status" value="1"/>
</dbReference>
<evidence type="ECO:0000256" key="1">
    <source>
        <dbReference type="ARBA" id="ARBA00008954"/>
    </source>
</evidence>
<comment type="caution">
    <text evidence="4">The sequence shown here is derived from an EMBL/GenBank/DDBJ whole genome shotgun (WGS) entry which is preliminary data.</text>
</comment>
<dbReference type="PIRSF" id="PIRSF000521">
    <property type="entry name" value="Transaminase_4ab_Lys_Orn"/>
    <property type="match status" value="1"/>
</dbReference>
<organism evidence="4 5">
    <name type="scientific">Kineococcus aurantiacus</name>
    <dbReference type="NCBI Taxonomy" id="37633"/>
    <lineage>
        <taxon>Bacteria</taxon>
        <taxon>Bacillati</taxon>
        <taxon>Actinomycetota</taxon>
        <taxon>Actinomycetes</taxon>
        <taxon>Kineosporiales</taxon>
        <taxon>Kineosporiaceae</taxon>
        <taxon>Kineococcus</taxon>
    </lineage>
</organism>
<dbReference type="InterPro" id="IPR015422">
    <property type="entry name" value="PyrdxlP-dep_Trfase_small"/>
</dbReference>
<proteinExistence type="inferred from homology"/>
<gene>
    <name evidence="4" type="ORF">BJ968_003857</name>
</gene>
<sequence>MTSPTRSTIMDTNSFRAEHAAELDPATRGLTQHRDRVLGGSYRLFYRRPVHLVRGEGQYLFDADGRRYLDLYNNVASIGHCHPAVVEAVTAQVQQLNTHTRYLHETILDYTDEILATLPAPGSPGAAWKAMYQCTGSEANDLAVRVAREFSGNLGVIATSEAYHGTSDLTSGFSPALGSGQPLAPTTRLVPAPDAYRQGLSPAELGPWFADRVREAVASLQADGFGVAAFIADSAFSSDGVLPGQRGFLAEAVEVVRAAGGVFIADEVQPGFARTGEEFWGFARHGLVPELVTTGKPMGNGIPVSGLFAREDVLRAFSDRIPYFNTFGGNPVSMAAARAVLRVLREEGLQEHALEVGALFRDALGSLATTHEAVGDVRGVGLFTGLELVTDRSTREPDRDLALAVLEELRERGVLTSVAGPHGNVLKLRPPLVFAAGDVDTVVQALDESLTALGA</sequence>
<evidence type="ECO:0000256" key="2">
    <source>
        <dbReference type="ARBA" id="ARBA00022898"/>
    </source>
</evidence>
<dbReference type="SUPFAM" id="SSF53383">
    <property type="entry name" value="PLP-dependent transferases"/>
    <property type="match status" value="1"/>
</dbReference>
<dbReference type="InterPro" id="IPR015424">
    <property type="entry name" value="PyrdxlP-dep_Trfase"/>
</dbReference>
<dbReference type="AlphaFoldDB" id="A0A7Y9DPC0"/>
<dbReference type="InterPro" id="IPR005814">
    <property type="entry name" value="Aminotrans_3"/>
</dbReference>
<evidence type="ECO:0000313" key="4">
    <source>
        <dbReference type="EMBL" id="NYD24317.1"/>
    </source>
</evidence>
<protein>
    <submittedName>
        <fullName evidence="4">4-aminobutyrate aminotransferase-like enzyme</fullName>
    </submittedName>
</protein>
<dbReference type="Gene3D" id="3.90.1150.10">
    <property type="entry name" value="Aspartate Aminotransferase, domain 1"/>
    <property type="match status" value="1"/>
</dbReference>
<dbReference type="Pfam" id="PF00202">
    <property type="entry name" value="Aminotran_3"/>
    <property type="match status" value="1"/>
</dbReference>
<dbReference type="Gene3D" id="3.40.640.10">
    <property type="entry name" value="Type I PLP-dependent aspartate aminotransferase-like (Major domain)"/>
    <property type="match status" value="1"/>
</dbReference>
<name>A0A7Y9DPC0_9ACTN</name>
<evidence type="ECO:0000313" key="5">
    <source>
        <dbReference type="Proteomes" id="UP000521922"/>
    </source>
</evidence>
<keyword evidence="4" id="KW-0808">Transferase</keyword>
<accession>A0A7Y9DPC0</accession>
<evidence type="ECO:0000256" key="3">
    <source>
        <dbReference type="RuleBase" id="RU003560"/>
    </source>
</evidence>
<keyword evidence="4" id="KW-0032">Aminotransferase</keyword>
<reference evidence="4 5" key="1">
    <citation type="submission" date="2020-07" db="EMBL/GenBank/DDBJ databases">
        <title>Sequencing the genomes of 1000 actinobacteria strains.</title>
        <authorList>
            <person name="Klenk H.-P."/>
        </authorList>
    </citation>
    <scope>NUCLEOTIDE SEQUENCE [LARGE SCALE GENOMIC DNA]</scope>
    <source>
        <strain evidence="4 5">DSM 7487</strain>
    </source>
</reference>
<keyword evidence="2 3" id="KW-0663">Pyridoxal phosphate</keyword>
<keyword evidence="5" id="KW-1185">Reference proteome</keyword>
<dbReference type="PANTHER" id="PTHR45688:SF13">
    <property type="entry name" value="ALANINE--GLYOXYLATE AMINOTRANSFERASE 2-LIKE"/>
    <property type="match status" value="1"/>
</dbReference>
<comment type="similarity">
    <text evidence="1 3">Belongs to the class-III pyridoxal-phosphate-dependent aminotransferase family.</text>
</comment>
<dbReference type="GO" id="GO:0030170">
    <property type="term" value="F:pyridoxal phosphate binding"/>
    <property type="evidence" value="ECO:0007669"/>
    <property type="project" value="InterPro"/>
</dbReference>
<dbReference type="PANTHER" id="PTHR45688">
    <property type="match status" value="1"/>
</dbReference>
<dbReference type="Proteomes" id="UP000521922">
    <property type="component" value="Unassembled WGS sequence"/>
</dbReference>
<dbReference type="InterPro" id="IPR015421">
    <property type="entry name" value="PyrdxlP-dep_Trfase_major"/>
</dbReference>
<dbReference type="GO" id="GO:0008483">
    <property type="term" value="F:transaminase activity"/>
    <property type="evidence" value="ECO:0007669"/>
    <property type="project" value="UniProtKB-KW"/>
</dbReference>
<dbReference type="RefSeq" id="WP_179754623.1">
    <property type="nucleotide sequence ID" value="NZ_BAAAGN010000039.1"/>
</dbReference>
<dbReference type="EMBL" id="JACCBB010000001">
    <property type="protein sequence ID" value="NYD24317.1"/>
    <property type="molecule type" value="Genomic_DNA"/>
</dbReference>